<organism evidence="10 11">
    <name type="scientific">Sphingobacterium humi</name>
    <dbReference type="NCBI Taxonomy" id="1796905"/>
    <lineage>
        <taxon>Bacteria</taxon>
        <taxon>Pseudomonadati</taxon>
        <taxon>Bacteroidota</taxon>
        <taxon>Sphingobacteriia</taxon>
        <taxon>Sphingobacteriales</taxon>
        <taxon>Sphingobacteriaceae</taxon>
        <taxon>Sphingobacterium</taxon>
    </lineage>
</organism>
<keyword evidence="2 7" id="KW-0285">Flavoprotein</keyword>
<evidence type="ECO:0000259" key="9">
    <source>
        <dbReference type="Pfam" id="PF00881"/>
    </source>
</evidence>
<dbReference type="GO" id="GO:0016491">
    <property type="term" value="F:oxidoreductase activity"/>
    <property type="evidence" value="ECO:0007669"/>
    <property type="project" value="UniProtKB-UniRule"/>
</dbReference>
<protein>
    <recommendedName>
        <fullName evidence="7">Putative NAD(P)H nitroreductase</fullName>
        <ecNumber evidence="7">1.-.-.-</ecNumber>
    </recommendedName>
</protein>
<evidence type="ECO:0000256" key="5">
    <source>
        <dbReference type="ARBA" id="ARBA00023002"/>
    </source>
</evidence>
<evidence type="ECO:0000256" key="3">
    <source>
        <dbReference type="ARBA" id="ARBA00022643"/>
    </source>
</evidence>
<dbReference type="PIRSF" id="PIRSF000232">
    <property type="entry name" value="YdjA"/>
    <property type="match status" value="1"/>
</dbReference>
<evidence type="ECO:0000256" key="8">
    <source>
        <dbReference type="PIRSR" id="PIRSR000232-1"/>
    </source>
</evidence>
<sequence length="188" mass="21408">MQQNEILKAIQTRRSVFQASFTQEEVSREDLLTILEAANAAPTHKRTQPWRFVIFRQEGLLRLGDELARIYKSVTPAEKYTEQTEQNMAKKATMSNAAIAIVVNYTGDVPEWEELCATACAVENMWLAAHSIGLGGYWASPGLINHIGPFLNLEPNQKCIGFFYVGHHQSEEREPVRSSIEEKIRWEE</sequence>
<dbReference type="EMBL" id="WSQA01000010">
    <property type="protein sequence ID" value="MVZ63082.1"/>
    <property type="molecule type" value="Genomic_DNA"/>
</dbReference>
<feature type="domain" description="Nitroreductase" evidence="9">
    <location>
        <begin position="10"/>
        <end position="167"/>
    </location>
</feature>
<feature type="binding site" description="in other chain" evidence="8">
    <location>
        <begin position="13"/>
        <end position="15"/>
    </location>
    <ligand>
        <name>FMN</name>
        <dbReference type="ChEBI" id="CHEBI:58210"/>
        <note>ligand shared between dimeric partners</note>
    </ligand>
</feature>
<evidence type="ECO:0000256" key="6">
    <source>
        <dbReference type="ARBA" id="ARBA00023027"/>
    </source>
</evidence>
<keyword evidence="6 7" id="KW-0520">NAD</keyword>
<keyword evidence="3 7" id="KW-0288">FMN</keyword>
<evidence type="ECO:0000256" key="1">
    <source>
        <dbReference type="ARBA" id="ARBA00007118"/>
    </source>
</evidence>
<dbReference type="Gene3D" id="3.40.109.10">
    <property type="entry name" value="NADH Oxidase"/>
    <property type="match status" value="1"/>
</dbReference>
<keyword evidence="11" id="KW-1185">Reference proteome</keyword>
<proteinExistence type="inferred from homology"/>
<dbReference type="OrthoDB" id="9804207at2"/>
<evidence type="ECO:0000256" key="2">
    <source>
        <dbReference type="ARBA" id="ARBA00022630"/>
    </source>
</evidence>
<dbReference type="RefSeq" id="WP_160369802.1">
    <property type="nucleotide sequence ID" value="NZ_WSQA01000010.1"/>
</dbReference>
<comment type="similarity">
    <text evidence="1 7">Belongs to the nitroreductase family.</text>
</comment>
<dbReference type="InterPro" id="IPR052530">
    <property type="entry name" value="NAD(P)H_nitroreductase"/>
</dbReference>
<evidence type="ECO:0000256" key="7">
    <source>
        <dbReference type="PIRNR" id="PIRNR000232"/>
    </source>
</evidence>
<dbReference type="SUPFAM" id="SSF55469">
    <property type="entry name" value="FMN-dependent nitroreductase-like"/>
    <property type="match status" value="1"/>
</dbReference>
<evidence type="ECO:0000313" key="11">
    <source>
        <dbReference type="Proteomes" id="UP000435036"/>
    </source>
</evidence>
<dbReference type="PANTHER" id="PTHR43821:SF1">
    <property type="entry name" value="NAD(P)H NITROREDUCTASE YDJA-RELATED"/>
    <property type="match status" value="1"/>
</dbReference>
<dbReference type="InterPro" id="IPR029479">
    <property type="entry name" value="Nitroreductase"/>
</dbReference>
<keyword evidence="5 7" id="KW-0560">Oxidoreductase</keyword>
<dbReference type="Pfam" id="PF00881">
    <property type="entry name" value="Nitroreductase"/>
    <property type="match status" value="1"/>
</dbReference>
<dbReference type="InterPro" id="IPR026021">
    <property type="entry name" value="YdjA-like"/>
</dbReference>
<keyword evidence="4 7" id="KW-0521">NADP</keyword>
<evidence type="ECO:0000313" key="10">
    <source>
        <dbReference type="EMBL" id="MVZ63082.1"/>
    </source>
</evidence>
<gene>
    <name evidence="10" type="ORF">GQF63_13685</name>
</gene>
<feature type="binding site" description="in other chain" evidence="8">
    <location>
        <begin position="138"/>
        <end position="140"/>
    </location>
    <ligand>
        <name>FMN</name>
        <dbReference type="ChEBI" id="CHEBI:58210"/>
        <note>ligand shared between dimeric partners</note>
    </ligand>
</feature>
<dbReference type="Proteomes" id="UP000435036">
    <property type="component" value="Unassembled WGS sequence"/>
</dbReference>
<evidence type="ECO:0000256" key="4">
    <source>
        <dbReference type="ARBA" id="ARBA00022857"/>
    </source>
</evidence>
<reference evidence="10 11" key="1">
    <citation type="submission" date="2019-12" db="EMBL/GenBank/DDBJ databases">
        <authorList>
            <person name="Dong K."/>
        </authorList>
    </citation>
    <scope>NUCLEOTIDE SEQUENCE [LARGE SCALE GENOMIC DNA]</scope>
    <source>
        <strain evidence="10 11">JCM 31225</strain>
    </source>
</reference>
<dbReference type="EC" id="1.-.-.-" evidence="7"/>
<accession>A0A6N8L5P7</accession>
<dbReference type="InterPro" id="IPR000415">
    <property type="entry name" value="Nitroreductase-like"/>
</dbReference>
<feature type="binding site" evidence="8">
    <location>
        <position position="44"/>
    </location>
    <ligand>
        <name>FMN</name>
        <dbReference type="ChEBI" id="CHEBI:58210"/>
        <note>ligand shared between dimeric partners</note>
    </ligand>
</feature>
<comment type="caution">
    <text evidence="10">The sequence shown here is derived from an EMBL/GenBank/DDBJ whole genome shotgun (WGS) entry which is preliminary data.</text>
</comment>
<dbReference type="PANTHER" id="PTHR43821">
    <property type="entry name" value="NAD(P)H NITROREDUCTASE YDJA-RELATED"/>
    <property type="match status" value="1"/>
</dbReference>
<name>A0A6N8L5P7_9SPHI</name>
<dbReference type="CDD" id="cd02135">
    <property type="entry name" value="YdjA-like"/>
    <property type="match status" value="1"/>
</dbReference>
<dbReference type="AlphaFoldDB" id="A0A6N8L5P7"/>
<comment type="cofactor">
    <cofactor evidence="8">
        <name>FMN</name>
        <dbReference type="ChEBI" id="CHEBI:58210"/>
    </cofactor>
    <text evidence="8">Binds 1 FMN per subunit.</text>
</comment>